<dbReference type="KEGG" id="mhib:MHIB_36940"/>
<reference evidence="2 3" key="1">
    <citation type="journal article" date="2019" name="Emerg. Microbes Infect.">
        <title>Comprehensive subspecies identification of 175 nontuberculous mycobacteria species based on 7547 genomic profiles.</title>
        <authorList>
            <person name="Matsumoto Y."/>
            <person name="Kinjo T."/>
            <person name="Motooka D."/>
            <person name="Nabeya D."/>
            <person name="Jung N."/>
            <person name="Uechi K."/>
            <person name="Horii T."/>
            <person name="Iida T."/>
            <person name="Fujita J."/>
            <person name="Nakamura S."/>
        </authorList>
    </citation>
    <scope>NUCLEOTIDE SEQUENCE [LARGE SCALE GENOMIC DNA]</scope>
    <source>
        <strain evidence="2 3">JCM 13571</strain>
    </source>
</reference>
<keyword evidence="3" id="KW-1185">Reference proteome</keyword>
<dbReference type="AlphaFoldDB" id="A0A7I7X6D8"/>
<accession>A0A7I7X6D8</accession>
<evidence type="ECO:0000313" key="2">
    <source>
        <dbReference type="EMBL" id="BBZ25276.1"/>
    </source>
</evidence>
<gene>
    <name evidence="2" type="ORF">MHIB_36940</name>
</gene>
<name>A0A7I7X6D8_9MYCO</name>
<proteinExistence type="predicted"/>
<organism evidence="2 3">
    <name type="scientific">Mycolicibacter hiberniae</name>
    <dbReference type="NCBI Taxonomy" id="29314"/>
    <lineage>
        <taxon>Bacteria</taxon>
        <taxon>Bacillati</taxon>
        <taxon>Actinomycetota</taxon>
        <taxon>Actinomycetes</taxon>
        <taxon>Mycobacteriales</taxon>
        <taxon>Mycobacteriaceae</taxon>
        <taxon>Mycolicibacter</taxon>
    </lineage>
</organism>
<dbReference type="EMBL" id="AP022609">
    <property type="protein sequence ID" value="BBZ25276.1"/>
    <property type="molecule type" value="Genomic_DNA"/>
</dbReference>
<sequence length="74" mass="7843">MDLSRNGEFAGFTTPDDAAAPFLSSPTREFRNVPAPANPDPAGRWGPETFRGHQLMAVPTVITGAPAILPAFGY</sequence>
<evidence type="ECO:0000313" key="3">
    <source>
        <dbReference type="Proteomes" id="UP000467260"/>
    </source>
</evidence>
<dbReference type="Proteomes" id="UP000467260">
    <property type="component" value="Chromosome"/>
</dbReference>
<protein>
    <submittedName>
        <fullName evidence="2">Uncharacterized protein</fullName>
    </submittedName>
</protein>
<evidence type="ECO:0000256" key="1">
    <source>
        <dbReference type="SAM" id="MobiDB-lite"/>
    </source>
</evidence>
<feature type="region of interest" description="Disordered" evidence="1">
    <location>
        <begin position="1"/>
        <end position="48"/>
    </location>
</feature>